<evidence type="ECO:0000313" key="1">
    <source>
        <dbReference type="EMBL" id="MBA0860228.1"/>
    </source>
</evidence>
<reference evidence="1 2" key="1">
    <citation type="journal article" date="2019" name="Genome Biol. Evol.">
        <title>Insights into the evolution of the New World diploid cottons (Gossypium, subgenus Houzingenia) based on genome sequencing.</title>
        <authorList>
            <person name="Grover C.E."/>
            <person name="Arick M.A. 2nd"/>
            <person name="Thrash A."/>
            <person name="Conover J.L."/>
            <person name="Sanders W.S."/>
            <person name="Peterson D.G."/>
            <person name="Frelichowski J.E."/>
            <person name="Scheffler J.A."/>
            <person name="Scheffler B.E."/>
            <person name="Wendel J.F."/>
        </authorList>
    </citation>
    <scope>NUCLEOTIDE SEQUENCE [LARGE SCALE GENOMIC DNA]</scope>
    <source>
        <strain evidence="1">1</strain>
        <tissue evidence="1">Leaf</tissue>
    </source>
</reference>
<evidence type="ECO:0000313" key="2">
    <source>
        <dbReference type="Proteomes" id="UP000593576"/>
    </source>
</evidence>
<dbReference type="AlphaFoldDB" id="A0A7J9LNK8"/>
<comment type="caution">
    <text evidence="1">The sequence shown here is derived from an EMBL/GenBank/DDBJ whole genome shotgun (WGS) entry which is preliminary data.</text>
</comment>
<dbReference type="OrthoDB" id="999012at2759"/>
<dbReference type="EMBL" id="JABFAF010000007">
    <property type="protein sequence ID" value="MBA0860228.1"/>
    <property type="molecule type" value="Genomic_DNA"/>
</dbReference>
<sequence length="106" mass="11840">MNSSDNNSNDNRNDGERSEILQRVESFNRLVSVTTSIVQLYCEKYLLKQSCMNSKQSDDAWVPEMVAVNVVRLGENELLVSREGDLGESVLCVSLVALVRVGELEC</sequence>
<organism evidence="1 2">
    <name type="scientific">Gossypium schwendimanii</name>
    <name type="common">Cotton</name>
    <dbReference type="NCBI Taxonomy" id="34291"/>
    <lineage>
        <taxon>Eukaryota</taxon>
        <taxon>Viridiplantae</taxon>
        <taxon>Streptophyta</taxon>
        <taxon>Embryophyta</taxon>
        <taxon>Tracheophyta</taxon>
        <taxon>Spermatophyta</taxon>
        <taxon>Magnoliopsida</taxon>
        <taxon>eudicotyledons</taxon>
        <taxon>Gunneridae</taxon>
        <taxon>Pentapetalae</taxon>
        <taxon>rosids</taxon>
        <taxon>malvids</taxon>
        <taxon>Malvales</taxon>
        <taxon>Malvaceae</taxon>
        <taxon>Malvoideae</taxon>
        <taxon>Gossypium</taxon>
    </lineage>
</organism>
<protein>
    <submittedName>
        <fullName evidence="1">Uncharacterized protein</fullName>
    </submittedName>
</protein>
<name>A0A7J9LNK8_GOSSC</name>
<gene>
    <name evidence="1" type="ORF">Goshw_015475</name>
</gene>
<dbReference type="Proteomes" id="UP000593576">
    <property type="component" value="Unassembled WGS sequence"/>
</dbReference>
<keyword evidence="2" id="KW-1185">Reference proteome</keyword>
<accession>A0A7J9LNK8</accession>
<proteinExistence type="predicted"/>